<gene>
    <name evidence="2" type="ORF">EAE32_09040</name>
</gene>
<dbReference type="AlphaFoldDB" id="A0A3L9M2L3"/>
<accession>A0A3L9M2L3</accession>
<dbReference type="Proteomes" id="UP000277871">
    <property type="component" value="Unassembled WGS sequence"/>
</dbReference>
<dbReference type="OrthoDB" id="3226099at2"/>
<protein>
    <submittedName>
        <fullName evidence="2">Glycosyltransferase family 2 protein</fullName>
    </submittedName>
</protein>
<name>A0A3L9M2L3_9MICC</name>
<dbReference type="Gene3D" id="3.90.550.10">
    <property type="entry name" value="Spore Coat Polysaccharide Biosynthesis Protein SpsA, Chain A"/>
    <property type="match status" value="1"/>
</dbReference>
<organism evidence="2 3">
    <name type="scientific">Kocuria tytonicola</name>
    <dbReference type="NCBI Taxonomy" id="2055946"/>
    <lineage>
        <taxon>Bacteria</taxon>
        <taxon>Bacillati</taxon>
        <taxon>Actinomycetota</taxon>
        <taxon>Actinomycetes</taxon>
        <taxon>Micrococcales</taxon>
        <taxon>Micrococcaceae</taxon>
        <taxon>Kocuria</taxon>
    </lineage>
</organism>
<dbReference type="PANTHER" id="PTHR43685:SF2">
    <property type="entry name" value="GLYCOSYLTRANSFERASE 2-LIKE DOMAIN-CONTAINING PROTEIN"/>
    <property type="match status" value="1"/>
</dbReference>
<evidence type="ECO:0000313" key="3">
    <source>
        <dbReference type="Proteomes" id="UP000277871"/>
    </source>
</evidence>
<keyword evidence="3" id="KW-1185">Reference proteome</keyword>
<evidence type="ECO:0000313" key="2">
    <source>
        <dbReference type="EMBL" id="RLY92282.1"/>
    </source>
</evidence>
<dbReference type="EMBL" id="RDEX01000002">
    <property type="protein sequence ID" value="RLY92282.1"/>
    <property type="molecule type" value="Genomic_DNA"/>
</dbReference>
<dbReference type="GO" id="GO:0016740">
    <property type="term" value="F:transferase activity"/>
    <property type="evidence" value="ECO:0007669"/>
    <property type="project" value="UniProtKB-KW"/>
</dbReference>
<evidence type="ECO:0000259" key="1">
    <source>
        <dbReference type="Pfam" id="PF00535"/>
    </source>
</evidence>
<proteinExistence type="predicted"/>
<dbReference type="InterPro" id="IPR029044">
    <property type="entry name" value="Nucleotide-diphossugar_trans"/>
</dbReference>
<dbReference type="InterPro" id="IPR050834">
    <property type="entry name" value="Glycosyltransf_2"/>
</dbReference>
<dbReference type="SUPFAM" id="SSF53448">
    <property type="entry name" value="Nucleotide-diphospho-sugar transferases"/>
    <property type="match status" value="1"/>
</dbReference>
<comment type="caution">
    <text evidence="2">The sequence shown here is derived from an EMBL/GenBank/DDBJ whole genome shotgun (WGS) entry which is preliminary data.</text>
</comment>
<keyword evidence="2" id="KW-0808">Transferase</keyword>
<reference evidence="2 3" key="1">
    <citation type="submission" date="2018-10" db="EMBL/GenBank/DDBJ databases">
        <title>Kocuria tytonicola, new bacteria from the preen glands of American barn owls (Tyto furcata).</title>
        <authorList>
            <person name="Braun M.S."/>
            <person name="Wang E."/>
            <person name="Zimmermann S."/>
            <person name="Boutin S."/>
            <person name="Wagner H."/>
            <person name="Wink M."/>
        </authorList>
    </citation>
    <scope>NUCLEOTIDE SEQUENCE [LARGE SCALE GENOMIC DNA]</scope>
    <source>
        <strain evidence="2 3">473</strain>
    </source>
</reference>
<dbReference type="RefSeq" id="WP_121845476.1">
    <property type="nucleotide sequence ID" value="NZ_PHOA01000017.1"/>
</dbReference>
<dbReference type="CDD" id="cd00761">
    <property type="entry name" value="Glyco_tranf_GTA_type"/>
    <property type="match status" value="1"/>
</dbReference>
<dbReference type="PANTHER" id="PTHR43685">
    <property type="entry name" value="GLYCOSYLTRANSFERASE"/>
    <property type="match status" value="1"/>
</dbReference>
<dbReference type="Pfam" id="PF00535">
    <property type="entry name" value="Glycos_transf_2"/>
    <property type="match status" value="1"/>
</dbReference>
<feature type="domain" description="Glycosyltransferase 2-like" evidence="1">
    <location>
        <begin position="17"/>
        <end position="124"/>
    </location>
</feature>
<sequence>MTPDTTTAGTADAPLVSVVIAVYNGQELVGQAISSVLRQTHPRVEVLVVDDGSTDHTAEVLAGYTTVERPGRTVQVLTQENAGCGAARNRALGLVSGDFITFLDADDELLPHHLETLLARYEQLQEHPGRERTVVYANGWLCTPSGINPERVQYRERMPGPEEQRSVILEYNIGSLYGLFPRSFFEEVGAFDPEQVFVEDWELWLRAIYSGWRFDRVDRVTSILAWSGGSMQSQRDRMAAGEEMALRKTLVRFEKELSPGERDKLLRRLREGSPLAAASDAEQAMRDGRTQDARRLLETAAAMMPSQRRVALKARIARLPGGMRWLVSRQRAVDASVGYTDAMRR</sequence>
<dbReference type="InterPro" id="IPR001173">
    <property type="entry name" value="Glyco_trans_2-like"/>
</dbReference>